<dbReference type="InterPro" id="IPR041627">
    <property type="entry name" value="AAA_lid_6"/>
</dbReference>
<feature type="compositionally biased region" description="Low complexity" evidence="4">
    <location>
        <begin position="2240"/>
        <end position="2251"/>
    </location>
</feature>
<feature type="compositionally biased region" description="Polar residues" evidence="4">
    <location>
        <begin position="2213"/>
        <end position="2227"/>
    </location>
</feature>
<dbReference type="STRING" id="945553.A0A0D2N8V4"/>
<dbReference type="InterPro" id="IPR027417">
    <property type="entry name" value="P-loop_NTPase"/>
</dbReference>
<keyword evidence="7" id="KW-1185">Reference proteome</keyword>
<organism evidence="6 7">
    <name type="scientific">Hypholoma sublateritium (strain FD-334 SS-4)</name>
    <dbReference type="NCBI Taxonomy" id="945553"/>
    <lineage>
        <taxon>Eukaryota</taxon>
        <taxon>Fungi</taxon>
        <taxon>Dikarya</taxon>
        <taxon>Basidiomycota</taxon>
        <taxon>Agaricomycotina</taxon>
        <taxon>Agaricomycetes</taxon>
        <taxon>Agaricomycetidae</taxon>
        <taxon>Agaricales</taxon>
        <taxon>Agaricineae</taxon>
        <taxon>Strophariaceae</taxon>
        <taxon>Hypholoma</taxon>
    </lineage>
</organism>
<dbReference type="Gene3D" id="1.10.8.60">
    <property type="match status" value="2"/>
</dbReference>
<sequence length="2403" mass="267596">MSRSAVRSARLTKSYTAIISGKIKISPHLGPLFLEAFYTQPSPVDCVTNLASSKEGLQALQTAIRYDLSPKFLNSHGAAVLQYLQDDEIKVINNGLFLVDVITKIAKPPTFWIEFRKAFLQGELDEGAIISFAWLLLQLCTLPADDESTHYRRDAEMPTILNTLRSASSPKIVALAAKIEDVLNTAQSITNIDKHAAVAGPGGRHDNDFVDFRRISILPTCEELQSKEQPFLRPASVLEDPDTESARVAIHLDNQFRLLREDMLSEMREEVQIATNQKKGYHKGFKIKSFKLIDIDFGKEKKSADWGLVFQCKELFPKMKDLMDEKKRKDYLSKEYNFFKHQSLACLMVGDEIVAFPTINRDEDRLAKNPPEIVLQFPNTESTRKALYTLKTQKDLTLVQINTAVFAYEPTLKALQRAKTLPLSSELLLWKEGDALDEISEQATSVIRAIQNNPQSNLKNILSTANDILLDASQAKSLISGLTQKVSLIQGPPGTGKSFIGALLAKAIHDHTNQRILVVCYTNHALDDILTSFLDNGIPQSSIVRLGSKSTNRTEALKMPRQQGGTRDWAVIDELKGQLHSLTTATTSTFQRYSSTKTDYIEILDFLELEDPDFYAAFCLPESSDDMQIAGADGKGIGPDYLIQRWSSGKNAGSFHDDVSQYQTPDNKFVWGLSIAERKDHIDRWKDELLRETIQAFCDNAQEYSRCYQKVDRAFKSGASNFLRPKRILGCTTTAAAMYRNEIQDFNPSVLLVEEAGEILESHVLTSLGSETSQMILIGDHKQLRPKVNSYLLTVEKGAGYDLNRSLFERLILKEYPHQTLSQQHRMRPEISSLIRHLTYPELVDAPKTQNRPNLIGVQDNIIFIHHENPEDANKSLADKNDMGSTSSKQNSFEISMILKIVKYLAQQGYGTDKLVILTPYLGQLQLLKSVLKEDNDPILNDLDSAELIRAGVMNPAEAKLRKNPIHLATIDNYQGEESDIVIVSLTRSNPQCDIGFMFSPERLNVLLSRARNALIMLGNANTFKNARKGKELWQKLFGLLADGKHIYQGFPVKCQRHPGTESVLENVQSFEALCPDGGCTLPCGAKLTCGHLCPSKCHDLVDHSKMKCMEMQSAECTNHHPQIWPCSVGPPKTCHKCERLAKLAKEKQQQDLEDKLRRDAEQKAHLERMDSINKEIEQVRMSQEKARLIVERNIAIKQREADLESLRAANVMMSALPTVPPTSSSYAPSSVPASVKPTTIPTPVNNPSTPPDPIATKSSFFGKILGSVSAAIQPVMQAPLVPQKSQTSGKPFVPLKPSPSEQEWRRLKNVEGMNCNAIDAIMDMTGLEAIKEQVLKVKAKIDTSRRQGASLKTERFNVVFLGNPGTGKTTVARHYAKFLADVKAIPGDAFIETTGARLAQEGVDEAKKLIQGAISAGGGAIFVDEAYQLTNGNSHGGPAVLDFLLAEMENNRGTLVFILAGYNKEMEKFFEHNPGLKSRVPYQFEFADYKDEELMAMFEAMIKRTYSGRMVLEGGMEGLYTRMAIRRLGRRRGRPGFGNARDLEQMFAEIRGRQATRLIKGRREGTRTDDFFINHEDLIGPNPSTAILESDSWEKLQTLIGLKSVKDSVQSFFSLIEENYQRELQEKEPMEMSLNRVFLGSPGTGKTSVAKLYGQILADLGLLTNGEVVTKNPADFQGAVLGASEANTKAILASTVGKVLIIDEAYMLYGGGGKDNGSGGGSSNQYKTSVIDTIVAEVQNVPGEDRCVLMLGYKDQMIEMFQNVNPGLSRRFKIEDAFNFEDFSDAELLQILDLKLKSGELDATDSAKKVALELLIRMRNRPNFGNAGEVENIITQAKARCVARRAKLPAADRPIDVVFEPQDFDPDFDRGVSATANLIKLFDDVIGCEAIIDRLKGYQELALVCKKTDKDPRDLIPMNFVFTGPPGTGKTTVARKVGQVFYDMGILGSADVVECSATDLVGQYVGQTGPKTKKLFEKALGKVLFIDEAYRLSEGHFAQEAIDELVGLLTHPSFKSKLIIILAGYEHDINRLLSINAGLSSRFPDQVIFQNMDADHCMDILRKELGRNKVVLENIDDRTSRVYIGMKELILDLSELNDWGNARDMITLSKALASRGLLSLKDLPDGSDPRLSADEALAITKKMLQDRQRRVKVSAKPRRTDRLPEQSATPMPPTPPPVSATTSTAAAPPPSPRTQTPTSPKPQQRSRKQKQNATNQSQPPVQNNSRRGPGEITQGARSPTVTPTTQPGVQRDPGVSDKVWQELNEAKRAAEAIAEKARKEQREFERKVAEQKRFEEAQRKRKLEIERALAAERDAARRAELQRQRDEARRLEEAARAAKQKAADELRAQREAERRRQEAEQRAQQKLRQMGVCVAGFQWHNMGSYYRCGGGSHTVPISSLGL</sequence>
<comment type="similarity">
    <text evidence="1">Belongs to the CbxX/CfxQ family.</text>
</comment>
<evidence type="ECO:0000256" key="2">
    <source>
        <dbReference type="ARBA" id="ARBA00022741"/>
    </source>
</evidence>
<dbReference type="PRINTS" id="PR00819">
    <property type="entry name" value="CBXCFQXSUPER"/>
</dbReference>
<dbReference type="FunFam" id="3.40.50.300:FF:001660">
    <property type="entry name" value="NF-X1 finger and helicase protein, putative"/>
    <property type="match status" value="1"/>
</dbReference>
<feature type="region of interest" description="Disordered" evidence="4">
    <location>
        <begin position="2147"/>
        <end position="2257"/>
    </location>
</feature>
<proteinExistence type="inferred from homology"/>
<feature type="domain" description="AAA+ ATPase" evidence="5">
    <location>
        <begin position="1355"/>
        <end position="1491"/>
    </location>
</feature>
<dbReference type="PANTHER" id="PTHR43392:SF2">
    <property type="entry name" value="AAA-TYPE ATPASE FAMILY PROTEIN _ ANKYRIN REPEAT FAMILY PROTEIN"/>
    <property type="match status" value="1"/>
</dbReference>
<dbReference type="CDD" id="cd06008">
    <property type="entry name" value="NF-X1-zinc-finger"/>
    <property type="match status" value="1"/>
</dbReference>
<feature type="domain" description="AAA+ ATPase" evidence="5">
    <location>
        <begin position="1634"/>
        <end position="1779"/>
    </location>
</feature>
<dbReference type="Proteomes" id="UP000054270">
    <property type="component" value="Unassembled WGS sequence"/>
</dbReference>
<dbReference type="Pfam" id="PF00004">
    <property type="entry name" value="AAA"/>
    <property type="match status" value="3"/>
</dbReference>
<feature type="region of interest" description="Disordered" evidence="4">
    <location>
        <begin position="2315"/>
        <end position="2364"/>
    </location>
</feature>
<dbReference type="GO" id="GO:0016887">
    <property type="term" value="F:ATP hydrolysis activity"/>
    <property type="evidence" value="ECO:0007669"/>
    <property type="project" value="InterPro"/>
</dbReference>
<dbReference type="GO" id="GO:0005524">
    <property type="term" value="F:ATP binding"/>
    <property type="evidence" value="ECO:0007669"/>
    <property type="project" value="UniProtKB-KW"/>
</dbReference>
<feature type="compositionally biased region" description="Low complexity" evidence="4">
    <location>
        <begin position="2194"/>
        <end position="2204"/>
    </location>
</feature>
<dbReference type="SUPFAM" id="SSF52540">
    <property type="entry name" value="P-loop containing nucleoside triphosphate hydrolases"/>
    <property type="match status" value="4"/>
</dbReference>
<feature type="domain" description="AAA+ ATPase" evidence="5">
    <location>
        <begin position="483"/>
        <end position="915"/>
    </location>
</feature>
<dbReference type="Pfam" id="PF17866">
    <property type="entry name" value="AAA_lid_6"/>
    <property type="match status" value="2"/>
</dbReference>
<evidence type="ECO:0000256" key="1">
    <source>
        <dbReference type="ARBA" id="ARBA00010378"/>
    </source>
</evidence>
<reference evidence="7" key="1">
    <citation type="submission" date="2014-04" db="EMBL/GenBank/DDBJ databases">
        <title>Evolutionary Origins and Diversification of the Mycorrhizal Mutualists.</title>
        <authorList>
            <consortium name="DOE Joint Genome Institute"/>
            <consortium name="Mycorrhizal Genomics Consortium"/>
            <person name="Kohler A."/>
            <person name="Kuo A."/>
            <person name="Nagy L.G."/>
            <person name="Floudas D."/>
            <person name="Copeland A."/>
            <person name="Barry K.W."/>
            <person name="Cichocki N."/>
            <person name="Veneault-Fourrey C."/>
            <person name="LaButti K."/>
            <person name="Lindquist E.A."/>
            <person name="Lipzen A."/>
            <person name="Lundell T."/>
            <person name="Morin E."/>
            <person name="Murat C."/>
            <person name="Riley R."/>
            <person name="Ohm R."/>
            <person name="Sun H."/>
            <person name="Tunlid A."/>
            <person name="Henrissat B."/>
            <person name="Grigoriev I.V."/>
            <person name="Hibbett D.S."/>
            <person name="Martin F."/>
        </authorList>
    </citation>
    <scope>NUCLEOTIDE SEQUENCE [LARGE SCALE GENOMIC DNA]</scope>
    <source>
        <strain evidence="7">FD-334 SS-4</strain>
    </source>
</reference>
<dbReference type="InterPro" id="IPR003593">
    <property type="entry name" value="AAA+_ATPase"/>
</dbReference>
<dbReference type="FunFam" id="3.40.50.300:FF:000216">
    <property type="entry name" value="Type VII secretion ATPase EccA"/>
    <property type="match status" value="3"/>
</dbReference>
<keyword evidence="3" id="KW-0067">ATP-binding</keyword>
<dbReference type="InterPro" id="IPR041677">
    <property type="entry name" value="DNA2/NAM7_AAA_11"/>
</dbReference>
<evidence type="ECO:0000256" key="3">
    <source>
        <dbReference type="ARBA" id="ARBA00022840"/>
    </source>
</evidence>
<evidence type="ECO:0000256" key="4">
    <source>
        <dbReference type="SAM" id="MobiDB-lite"/>
    </source>
</evidence>
<protein>
    <recommendedName>
        <fullName evidence="5">AAA+ ATPase domain-containing protein</fullName>
    </recommendedName>
</protein>
<dbReference type="CDD" id="cd17936">
    <property type="entry name" value="EEXXEc_NFX1"/>
    <property type="match status" value="1"/>
</dbReference>
<dbReference type="InterPro" id="IPR003959">
    <property type="entry name" value="ATPase_AAA_core"/>
</dbReference>
<dbReference type="Pfam" id="PF13087">
    <property type="entry name" value="AAA_12"/>
    <property type="match status" value="1"/>
</dbReference>
<dbReference type="CDD" id="cd18808">
    <property type="entry name" value="SF1_C_Upf1"/>
    <property type="match status" value="1"/>
</dbReference>
<dbReference type="OMA" id="GNMETFM"/>
<dbReference type="InterPro" id="IPR041679">
    <property type="entry name" value="DNA2/NAM7-like_C"/>
</dbReference>
<evidence type="ECO:0000313" key="7">
    <source>
        <dbReference type="Proteomes" id="UP000054270"/>
    </source>
</evidence>
<evidence type="ECO:0000259" key="5">
    <source>
        <dbReference type="SMART" id="SM00382"/>
    </source>
</evidence>
<dbReference type="OrthoDB" id="2423195at2759"/>
<dbReference type="SMART" id="SM00382">
    <property type="entry name" value="AAA"/>
    <property type="match status" value="4"/>
</dbReference>
<dbReference type="PANTHER" id="PTHR43392">
    <property type="entry name" value="AAA-TYPE ATPASE FAMILY PROTEIN / ANKYRIN REPEAT FAMILY PROTEIN"/>
    <property type="match status" value="1"/>
</dbReference>
<dbReference type="InterPro" id="IPR047187">
    <property type="entry name" value="SF1_C_Upf1"/>
</dbReference>
<keyword evidence="2" id="KW-0547">Nucleotide-binding</keyword>
<dbReference type="InterPro" id="IPR050773">
    <property type="entry name" value="CbxX/CfxQ_RuBisCO_ESX"/>
</dbReference>
<feature type="domain" description="AAA+ ATPase" evidence="5">
    <location>
        <begin position="1917"/>
        <end position="2054"/>
    </location>
</feature>
<dbReference type="EMBL" id="KN817641">
    <property type="protein sequence ID" value="KJA15549.1"/>
    <property type="molecule type" value="Genomic_DNA"/>
</dbReference>
<gene>
    <name evidence="6" type="ORF">HYPSUDRAFT_48251</name>
</gene>
<dbReference type="Gene3D" id="3.40.50.300">
    <property type="entry name" value="P-loop containing nucleotide triphosphate hydrolases"/>
    <property type="match status" value="6"/>
</dbReference>
<dbReference type="FunFam" id="1.10.8.60:FF:000160">
    <property type="entry name" value="WGS project CABT00000000 data, contig 2.55"/>
    <property type="match status" value="1"/>
</dbReference>
<name>A0A0D2N8V4_HYPSF</name>
<dbReference type="InterPro" id="IPR000641">
    <property type="entry name" value="CbxX/CfxQ"/>
</dbReference>
<dbReference type="Pfam" id="PF13086">
    <property type="entry name" value="AAA_11"/>
    <property type="match status" value="1"/>
</dbReference>
<evidence type="ECO:0000313" key="6">
    <source>
        <dbReference type="EMBL" id="KJA15549.1"/>
    </source>
</evidence>
<dbReference type="CDD" id="cd00009">
    <property type="entry name" value="AAA"/>
    <property type="match status" value="2"/>
</dbReference>
<dbReference type="GO" id="GO:0004386">
    <property type="term" value="F:helicase activity"/>
    <property type="evidence" value="ECO:0007669"/>
    <property type="project" value="InterPro"/>
</dbReference>
<accession>A0A0D2N8V4</accession>